<feature type="compositionally biased region" description="Basic and acidic residues" evidence="1">
    <location>
        <begin position="68"/>
        <end position="102"/>
    </location>
</feature>
<dbReference type="Proteomes" id="UP000541444">
    <property type="component" value="Unassembled WGS sequence"/>
</dbReference>
<feature type="compositionally biased region" description="Basic and acidic residues" evidence="1">
    <location>
        <begin position="28"/>
        <end position="46"/>
    </location>
</feature>
<feature type="compositionally biased region" description="Polar residues" evidence="1">
    <location>
        <begin position="48"/>
        <end position="65"/>
    </location>
</feature>
<feature type="compositionally biased region" description="Basic and acidic residues" evidence="1">
    <location>
        <begin position="111"/>
        <end position="123"/>
    </location>
</feature>
<protein>
    <submittedName>
        <fullName evidence="2">Uncharacterized protein</fullName>
    </submittedName>
</protein>
<evidence type="ECO:0000313" key="2">
    <source>
        <dbReference type="EMBL" id="KAF6140904.1"/>
    </source>
</evidence>
<accession>A0A7J7LEF9</accession>
<dbReference type="EMBL" id="JACGCM010002347">
    <property type="protein sequence ID" value="KAF6140904.1"/>
    <property type="molecule type" value="Genomic_DNA"/>
</dbReference>
<evidence type="ECO:0000256" key="1">
    <source>
        <dbReference type="SAM" id="MobiDB-lite"/>
    </source>
</evidence>
<comment type="caution">
    <text evidence="2">The sequence shown here is derived from an EMBL/GenBank/DDBJ whole genome shotgun (WGS) entry which is preliminary data.</text>
</comment>
<organism evidence="2 3">
    <name type="scientific">Kingdonia uniflora</name>
    <dbReference type="NCBI Taxonomy" id="39325"/>
    <lineage>
        <taxon>Eukaryota</taxon>
        <taxon>Viridiplantae</taxon>
        <taxon>Streptophyta</taxon>
        <taxon>Embryophyta</taxon>
        <taxon>Tracheophyta</taxon>
        <taxon>Spermatophyta</taxon>
        <taxon>Magnoliopsida</taxon>
        <taxon>Ranunculales</taxon>
        <taxon>Circaeasteraceae</taxon>
        <taxon>Kingdonia</taxon>
    </lineage>
</organism>
<feature type="region of interest" description="Disordered" evidence="1">
    <location>
        <begin position="1"/>
        <end position="139"/>
    </location>
</feature>
<keyword evidence="3" id="KW-1185">Reference proteome</keyword>
<evidence type="ECO:0000313" key="3">
    <source>
        <dbReference type="Proteomes" id="UP000541444"/>
    </source>
</evidence>
<gene>
    <name evidence="2" type="ORF">GIB67_042317</name>
</gene>
<name>A0A7J7LEF9_9MAGN</name>
<proteinExistence type="predicted"/>
<dbReference type="AlphaFoldDB" id="A0A7J7LEF9"/>
<reference evidence="2 3" key="1">
    <citation type="journal article" date="2020" name="IScience">
        <title>Genome Sequencing of the Endangered Kingdonia uniflora (Circaeasteraceae, Ranunculales) Reveals Potential Mechanisms of Evolutionary Specialization.</title>
        <authorList>
            <person name="Sun Y."/>
            <person name="Deng T."/>
            <person name="Zhang A."/>
            <person name="Moore M.J."/>
            <person name="Landis J.B."/>
            <person name="Lin N."/>
            <person name="Zhang H."/>
            <person name="Zhang X."/>
            <person name="Huang J."/>
            <person name="Zhang X."/>
            <person name="Sun H."/>
            <person name="Wang H."/>
        </authorList>
    </citation>
    <scope>NUCLEOTIDE SEQUENCE [LARGE SCALE GENOMIC DNA]</scope>
    <source>
        <strain evidence="2">TB1705</strain>
        <tissue evidence="2">Leaf</tissue>
    </source>
</reference>
<sequence length="139" mass="16149">MASFQSQKPVAKDTNVQARPKRKNAGSKIKEMAMDVMKGFKERAKPVEQSNSKAEPNTKDSNINIASKKKEDKKENEKEKKEKKEKKENIVTKESDEKDEKKNKNKNKNKERHDDNIDKDGHDKKKGCLQKQETEKKHK</sequence>